<feature type="domain" description="Fibronectin type-III" evidence="1">
    <location>
        <begin position="39"/>
        <end position="135"/>
    </location>
</feature>
<sequence>MKKMNLKSLIPLTILVVGVVVGIVLVSNQQKTRSKADIESVPKDVRITNLSDNSFSVSWTTLDKADVGYVSYGENESLGSMVGDDRDPTSSTTDVGTTLGARQRFTHHVTIKNLDPAKTYFFNIGSGAKLYANNGVPYQATTAPTTNDTPPLPESAFGRVLVSGNTIPSDALVYLNVEGSTPLSSYIRENGNWLITLNNARTEDLFSYINPQGKQIDLFVQGGNNGSKSVKATGSYSPVRNIVLGSTEDSLFTTSTQQISKKANDDSILVQIQKFIQELISPKK</sequence>
<dbReference type="InterPro" id="IPR008963">
    <property type="entry name" value="Purple_acid_Pase-like_N"/>
</dbReference>
<evidence type="ECO:0000259" key="1">
    <source>
        <dbReference type="SMART" id="SM00060"/>
    </source>
</evidence>
<evidence type="ECO:0000313" key="3">
    <source>
        <dbReference type="Proteomes" id="UP000178659"/>
    </source>
</evidence>
<dbReference type="InterPro" id="IPR003961">
    <property type="entry name" value="FN3_dom"/>
</dbReference>
<dbReference type="GO" id="GO:0046872">
    <property type="term" value="F:metal ion binding"/>
    <property type="evidence" value="ECO:0007669"/>
    <property type="project" value="InterPro"/>
</dbReference>
<evidence type="ECO:0000313" key="2">
    <source>
        <dbReference type="EMBL" id="OGY13230.1"/>
    </source>
</evidence>
<reference evidence="2 3" key="1">
    <citation type="journal article" date="2016" name="Nat. Commun.">
        <title>Thousands of microbial genomes shed light on interconnected biogeochemical processes in an aquifer system.</title>
        <authorList>
            <person name="Anantharaman K."/>
            <person name="Brown C.T."/>
            <person name="Hug L.A."/>
            <person name="Sharon I."/>
            <person name="Castelle C.J."/>
            <person name="Probst A.J."/>
            <person name="Thomas B.C."/>
            <person name="Singh A."/>
            <person name="Wilkins M.J."/>
            <person name="Karaoz U."/>
            <person name="Brodie E.L."/>
            <person name="Williams K.H."/>
            <person name="Hubbard S.S."/>
            <person name="Banfield J.F."/>
        </authorList>
    </citation>
    <scope>NUCLEOTIDE SEQUENCE [LARGE SCALE GENOMIC DNA]</scope>
</reference>
<comment type="caution">
    <text evidence="2">The sequence shown here is derived from an EMBL/GenBank/DDBJ whole genome shotgun (WGS) entry which is preliminary data.</text>
</comment>
<proteinExistence type="predicted"/>
<dbReference type="SMART" id="SM00060">
    <property type="entry name" value="FN3"/>
    <property type="match status" value="1"/>
</dbReference>
<name>A0A1G1VCR5_9BACT</name>
<dbReference type="Gene3D" id="2.60.40.380">
    <property type="entry name" value="Purple acid phosphatase-like, N-terminal"/>
    <property type="match status" value="1"/>
</dbReference>
<organism evidence="2 3">
    <name type="scientific">Candidatus Blackburnbacteria bacterium RIFCSPLOWO2_01_FULL_40_20</name>
    <dbReference type="NCBI Taxonomy" id="1797519"/>
    <lineage>
        <taxon>Bacteria</taxon>
        <taxon>Candidatus Blackburniibacteriota</taxon>
    </lineage>
</organism>
<gene>
    <name evidence="2" type="ORF">A3A77_01505</name>
</gene>
<dbReference type="EMBL" id="MHCC01000018">
    <property type="protein sequence ID" value="OGY13230.1"/>
    <property type="molecule type" value="Genomic_DNA"/>
</dbReference>
<dbReference type="InterPro" id="IPR015914">
    <property type="entry name" value="PAPs_N"/>
</dbReference>
<protein>
    <recommendedName>
        <fullName evidence="1">Fibronectin type-III domain-containing protein</fullName>
    </recommendedName>
</protein>
<dbReference type="GO" id="GO:0003993">
    <property type="term" value="F:acid phosphatase activity"/>
    <property type="evidence" value="ECO:0007669"/>
    <property type="project" value="InterPro"/>
</dbReference>
<dbReference type="AlphaFoldDB" id="A0A1G1VCR5"/>
<dbReference type="Pfam" id="PF16656">
    <property type="entry name" value="Pur_ac_phosph_N"/>
    <property type="match status" value="1"/>
</dbReference>
<dbReference type="CDD" id="cd00063">
    <property type="entry name" value="FN3"/>
    <property type="match status" value="1"/>
</dbReference>
<dbReference type="Proteomes" id="UP000178659">
    <property type="component" value="Unassembled WGS sequence"/>
</dbReference>
<dbReference type="SUPFAM" id="SSF49363">
    <property type="entry name" value="Purple acid phosphatase, N-terminal domain"/>
    <property type="match status" value="1"/>
</dbReference>
<accession>A0A1G1VCR5</accession>